<dbReference type="SUPFAM" id="SSF56988">
    <property type="entry name" value="Anthrax protective antigen"/>
    <property type="match status" value="1"/>
</dbReference>
<feature type="domain" description="G8" evidence="23">
    <location>
        <begin position="1757"/>
        <end position="1877"/>
    </location>
</feature>
<dbReference type="InterPro" id="IPR029034">
    <property type="entry name" value="Cystine-knot_cytokine"/>
</dbReference>
<dbReference type="Proteomes" id="UP000324632">
    <property type="component" value="Chromosome 16"/>
</dbReference>
<dbReference type="InterPro" id="IPR055401">
    <property type="entry name" value="CEMIP_beta-hel_dom"/>
</dbReference>
<evidence type="ECO:0000256" key="6">
    <source>
        <dbReference type="ARBA" id="ARBA00011748"/>
    </source>
</evidence>
<feature type="region of interest" description="Disordered" evidence="20">
    <location>
        <begin position="2573"/>
        <end position="2620"/>
    </location>
</feature>
<dbReference type="InterPro" id="IPR001839">
    <property type="entry name" value="TGF-b_C"/>
</dbReference>
<dbReference type="Pfam" id="PF00019">
    <property type="entry name" value="TGF_beta"/>
    <property type="match status" value="1"/>
</dbReference>
<evidence type="ECO:0000256" key="17">
    <source>
        <dbReference type="ARBA" id="ARBA00023180"/>
    </source>
</evidence>
<keyword evidence="16" id="KW-1015">Disulfide bond</keyword>
<dbReference type="SMART" id="SM00710">
    <property type="entry name" value="PbH1"/>
    <property type="match status" value="8"/>
</dbReference>
<comment type="subcellular location">
    <subcellularLocation>
        <location evidence="2">Cell membrane</location>
    </subcellularLocation>
    <subcellularLocation>
        <location evidence="3">Cell projection</location>
    </subcellularLocation>
    <subcellularLocation>
        <location evidence="1">Membrane</location>
        <topology evidence="1">Single-pass membrane protein</topology>
    </subcellularLocation>
    <subcellularLocation>
        <location evidence="4">Secreted</location>
    </subcellularLocation>
</comment>
<dbReference type="FunFam" id="2.60.40.10:FF:001292">
    <property type="entry name" value="PKHD1 like 1"/>
    <property type="match status" value="1"/>
</dbReference>
<gene>
    <name evidence="25" type="ORF">E1301_Tti022789</name>
</gene>
<dbReference type="InterPro" id="IPR012334">
    <property type="entry name" value="Pectin_lyas_fold"/>
</dbReference>
<keyword evidence="17" id="KW-0325">Glycoprotein</keyword>
<evidence type="ECO:0000313" key="25">
    <source>
        <dbReference type="EMBL" id="KAA0710124.1"/>
    </source>
</evidence>
<dbReference type="InterPro" id="IPR006626">
    <property type="entry name" value="PbH1"/>
</dbReference>
<dbReference type="FunFam" id="2.60.40.10:FF:001165">
    <property type="entry name" value="PKHD1 like 1"/>
    <property type="match status" value="1"/>
</dbReference>
<keyword evidence="14 19" id="KW-0339">Growth factor</keyword>
<accession>A0A5A9NJE3</accession>
<dbReference type="GO" id="GO:0005576">
    <property type="term" value="C:extracellular region"/>
    <property type="evidence" value="ECO:0007669"/>
    <property type="project" value="UniProtKB-SubCell"/>
</dbReference>
<dbReference type="InterPro" id="IPR014756">
    <property type="entry name" value="Ig_E-set"/>
</dbReference>
<dbReference type="GO" id="GO:0007399">
    <property type="term" value="P:nervous system development"/>
    <property type="evidence" value="ECO:0007669"/>
    <property type="project" value="UniProtKB-ARBA"/>
</dbReference>
<evidence type="ECO:0000256" key="2">
    <source>
        <dbReference type="ARBA" id="ARBA00004236"/>
    </source>
</evidence>
<dbReference type="PANTHER" id="PTHR46769">
    <property type="entry name" value="POLYCYSTIC KIDNEY AND HEPATIC DISEASE 1 (AUTOSOMAL RECESSIVE)-LIKE 1"/>
    <property type="match status" value="1"/>
</dbReference>
<keyword evidence="8" id="KW-0964">Secreted</keyword>
<dbReference type="Gene3D" id="2.160.20.10">
    <property type="entry name" value="Single-stranded right-handed beta-helix, Pectin lyase-like"/>
    <property type="match status" value="1"/>
</dbReference>
<dbReference type="CDD" id="cd00102">
    <property type="entry name" value="IPT"/>
    <property type="match status" value="2"/>
</dbReference>
<feature type="domain" description="PA14" evidence="24">
    <location>
        <begin position="165"/>
        <end position="308"/>
    </location>
</feature>
<comment type="subunit">
    <text evidence="6">Homodimer; disulfide-linked.</text>
</comment>
<evidence type="ECO:0000256" key="11">
    <source>
        <dbReference type="ARBA" id="ARBA00022729"/>
    </source>
</evidence>
<evidence type="ECO:0000256" key="4">
    <source>
        <dbReference type="ARBA" id="ARBA00004613"/>
    </source>
</evidence>
<dbReference type="FunFam" id="2.60.120.970:FF:000027">
    <property type="entry name" value="Growth differentiation factor 7"/>
    <property type="match status" value="1"/>
</dbReference>
<dbReference type="InterPro" id="IPR019316">
    <property type="entry name" value="G8_domain"/>
</dbReference>
<dbReference type="FunFam" id="2.60.40.10:FF:000616">
    <property type="entry name" value="PKHD1 like 1"/>
    <property type="match status" value="2"/>
</dbReference>
<dbReference type="Gene3D" id="2.60.120.970">
    <property type="match status" value="1"/>
</dbReference>
<dbReference type="Pfam" id="PF00688">
    <property type="entry name" value="TGFb_propeptide"/>
    <property type="match status" value="1"/>
</dbReference>
<evidence type="ECO:0000256" key="7">
    <source>
        <dbReference type="ARBA" id="ARBA00022475"/>
    </source>
</evidence>
<evidence type="ECO:0000256" key="19">
    <source>
        <dbReference type="RuleBase" id="RU000354"/>
    </source>
</evidence>
<evidence type="ECO:0000256" key="8">
    <source>
        <dbReference type="ARBA" id="ARBA00022525"/>
    </source>
</evidence>
<feature type="compositionally biased region" description="Basic residues" evidence="20">
    <location>
        <begin position="3945"/>
        <end position="3972"/>
    </location>
</feature>
<evidence type="ECO:0000259" key="24">
    <source>
        <dbReference type="PROSITE" id="PS51820"/>
    </source>
</evidence>
<evidence type="ECO:0000256" key="5">
    <source>
        <dbReference type="ARBA" id="ARBA00006656"/>
    </source>
</evidence>
<keyword evidence="15" id="KW-0472">Membrane</keyword>
<sequence>MGHVCQQFHVTLAAVCMLLWSSTAVHTTSQSERLKASVFVLGGPRYTIGMKVPRKRAYMGGIPCELLKPNSDEKYGLKLDYVNSYSGYMSCKMTGTYVEVTGVSPSEGSMLGGTLLTIQGHYFDETDQPAVVLVGGHACQIRNISDEKIVCMTPGYERTNMTVFPGSRGIQMEMWNETYSGNLEDVLTYNASMPGYSVQWLDSLSYVWPAGANNFVARLSGFIVPTETDNFYFLSNVYSSSLAYFSKTGLPKDKVRIEFQRREVMRLEKGKPYYIEVVVQGYDYYYQGYVDVGFFKDISPFTAQQTTEAVQEKQKIIASYDVLPEKQTSQNVCSVAVLFPDIVLHVTGPIPVSASALDLQNALNELRGIQPDTVTVTKEELSTEALYNVTFNSNRGDFEDLKYLTMGSDVNITVSEIVKGKASLETFTLLWDGVSSPPLTYDASESEIPTTENTNVKYFRDYEDGRAFTGYSVYDSEAFCGRWSLRNPHYVFYYYETEYSPVPLQTYNTLCLAYKGRLANELGMYFSYQSSDYGYNKQMNKKISVQFDSTDEWKYKCVDLMDSIPQNIKGSDYQLLWLTVSGESANSVYFIDTVHIGRVVTALDPSVIMQRSPPALGSSGPFFSNIYVHKQASASQLSYEITATPYDCGFGIPLLEIGFLEKMPNSTEDTLVQHQDNAKVIISRVHKASPPLTGTFDVEIYGRHVEGSSGLATVLNITGSGFDGSSVTVKTGEVECSVQEVTRTYITCKIGPASTGIQPVSLSFSGLGIARYQNGTSFNFTHLLGVTSIYPTTGSEAGGVILTVSGYGFSIDTSVTIGTQQCNVIEAEFTHLRCIVPAGSPGKQTVTLTMGEITATSTESFTYNNTLMATITAVSPHTTTVFGLKILTILGTNFKERVNGSSVLVGETECEILQWTNENITCMLPKLTPAVYDIRVRVGNQGYAKSSAGVNTTIEFVLKVTGFSPPMGSLYGGTTITIRGSGFSSVPSENNVTLVGDTVVWSWETPAFVSDLGYRVFSVSSPSSTDYDNEGIVFNSGDTKTPKGFFSYRFTSPGVYYYSSGFIDSYNQKTLQGVVTVRYLEERTVWLQVSVAGIQASVNLASRQMNSSESECVAISDCVRDQQELNGTSNGLYFSFSSCSSPTVENITPNHGTSHDIITITGYGFSNIACANEVKVGGLLCRIISSNSANINCKLRPDSGAPVGTPLPITIRVNNLGTAIMTMPNENHRRFVVLPVVDSVSPSVGSTTGYTRLSISGSGFVNASVMVANVQCNVVSMNYSQIVCDTSPSSARRGNVVVYVNAISSSCSSECMYEYSQSVTPVVSTVSPDSVTGNSTTVVITGSGFGNNAADLRVSANNIMLEVTGVTDDNITLLVGALPAGEHALWVVVMNKGLATGLFNLTSTPQATIQPTSGSIAGGTPLFINGNGFVVDNTTVMLDYLPCQILEVTPDRVKCLTPPHAEGEVLVNIWVYDVQYPQQSFYYTIEQTPDIISVSPAKGPVGTQIIISGSGFGTDAALVSVKIDAVGCNVTSITDTQLMCTVGKHAGGMFPVRLYHQVKGHALSQSVFSYELLLTGVTPNEGSYAGGAVVAIRGSGFDPNSTRVLICDRECNVDLKNSTSNQLNCEVPYNDGNKTEKICMVSVTNGNDTVRITAGYTYRSSLTPVITDVTPRRGGTAGGTRLTIKGSGFSTNTDQLNVTISGSVCDVQSANETQIICVTNDQPKSQETKVRVLIGNRGIARMDRADFFYIDVWSSPYTWGGLSPPEKGTFAVITAGQTILLDTSTPVLKMLLIKGGRLIFDEADIELQAENILITDGGALQIGTEQQPFQHKAIITLHGHLRSKELRVYGAKTLAVREGVLDLHGIPVPVTWSRLSQTTQNGSSTLTLMDAVTWKAGDKIVIASTGHRHSQRENELRRIASVSHDGRTLNLTEPLTYTHLGLSVNLPDGTVFHARAEVGLLTRNIVIRGSINQEWNDQIPACPAEFNTGEFAVQTCFQGRFGEEEGSDEFGGCIMFHPPQSNQNLAIGRIEYVEMFHAGQAFRLGRYPINWHLMGDVQYKSYVRGCAIHQSYNRAISILNTHNLLVEHNVIYDIKGGAFFITGGNETGNILQYNLAVFVKQSTSLQNDDVTPAAYWVTNPNNTIRHNAAAGGTHFGFWYRMNDPAVQSYDTICQTKVPLGQFFNNTVHSQGWFGLWIFHEYFPMQNGLCYSSTPAPAVFRHLTSWNNEKGAEWVNVGAVQFSEFLMVNNEKAGVEAKRIFQDKVSGWGLEGGAAVVNSTIVGHVSELGNDYCTTHGIVLPLDDGMSVINTKFMSFDRSSCTAVGVAEITETCTYRCGGWSARFSGIQYYQSPNKARFRWEHEVALIDTDGSLTGNMNSKVVPMSNLLDPSHCSQAADWSVGVPGAVCDNTTNFHRLFFHNPYPYSLKDNTVILTNSFGSCMLNYADGWVALVPSGQTYNWEFERGSQISSLSYYGTIYGFKQEDYIILNHNFTQAPDAFHIIDSRKGSSEPLDPSVNVNGDWYFNDLTNSVYYLVSGRDGLVSRRRRNSVDRSLLDRYINFYSYQCYYPKCIEPTQPPPRPTSPTGPTGPGGPGGPPDPTGGSVPSEPQGPLPSPNPNPDNGCTLWSNELFWLSSPENNFAVPKTGSDVVIPSGKCVIVDIAIPSLNKLTIFGVLEIPDTNNGTSNIGGSQYNNVVLNVTYISIQGGYLRVGWSDQPFRGELKIILKGNHLTPDWELPGINQGSKVLGVFGSLDLFGMPHNVYHTKLARTVEAGNNTISLEEAVDWKVGHKILLSTTSYDPWQTEIRTITAVSDDGRTLILDQPVTYTHIGQRYNVTGSSRSYQLAGNVGLLTRNIKIIGQEYPEMKKQSYGARVLVGTFIQSGFYYRGNARIRDVEFYRTGQEGWNDPSDPRYSLAFLNLGNVAVESYIMGCAFHDGFAPAIGVFGTDGLNIEDSIIHRTVGEGIRIWGDNNAVRRNLVTLTLWPGSYNGAAESTNIEWNAAIEVSMNVLISNVNLVDNGMGIMPIIYKPPSISHEYEDKSVRVQESLIVGSSPDFNCLDTLVTTETYVSLSASHRAPRPPKGGRSGICWPTFESEHNQAPQKPHAGIMSYNAIAGLLTVSDTTFVGFKNVCSTERNYMFMSNPRNEDLQHPISVERIIKIDSTEESLAFIHNPDLSKVNPSDCVDMDCDAKKKTMLKDLDGSFLGAVGAVVPYSEYEWNGDPRHGLGDYRIPKVMLTALNGSRIPVSQIAPNKGVIRDSCTYMSTWQSYKCFGLNYKMLVIESLDADTETRRLSPVAILGDTYVDLLNGPQDHSWCTGNACRRRVSLFHAIVATNKSFDIFFTSTTPQKMRLMTLDTKLTEAVRVGIFYSSSQRLDVYVNNNFVAPTNAQGNSGNTEYTPLEPTYPGQYLPSYNSDHGSNFYDPDYKMLYVLLRGSEPVQIRTSPVLFLAFNLPAMTEAEFFGPDLIRNLAAFLKVPQNMIRITKIIREGSSARRQRSTGLTVEIEISLPPVQTFSTNTTNNINSTDSTNNTTGTTVEDNDEQFVILKNAANELGRAAVSGILSESIGFNVSSLELIPPPPSSSDPSWSEVATQEVTREDQQVESVKTVSSLLMAVQPVAGLNPGPLSVQPSIMAVDAEGNCVSVGVTSLTISAVLKDANGNLVQGLSGNTTILFSGCWANYTDLSILTSGNKLAKSAPADGQRRSKYSKSIASASPLFGNVKSRRTNKDSVEPHDYMISIYKTFSAAEKLGLNASFFRSSKAANTITSFVDEGQDDLLNSPLWRQKYLFDVSTLSENVELLGAELRIYTKISGTFRASETGPIEIQLLSCHSDVILDSKTLDLEDAHKPKWEVFDVWEIFKERHHHSEGSRFCLELKATLDSPERDIDLQYLGFRRHGRSQLKKAILVVFTRSKKRQSLFYEKREKIKLWGLGNLENEKGPHSKSRRKRRTLLPNRHGKRHGKKTKSRCSKKPLHVNFRELGWDDWVIAPLDYEAYHCEGMCDFPLRSHLEPTNHAIIQTLMNSMNPSNMPPSCCVFLQNSVPSASCTLMLEIT</sequence>
<dbReference type="PROSITE" id="PS51820">
    <property type="entry name" value="PA14"/>
    <property type="match status" value="1"/>
</dbReference>
<dbReference type="SUPFAM" id="SSF57501">
    <property type="entry name" value="Cystine-knot cytokines"/>
    <property type="match status" value="1"/>
</dbReference>
<dbReference type="FunFam" id="2.60.40.10:FF:001057">
    <property type="entry name" value="PKHD1 like 1"/>
    <property type="match status" value="1"/>
</dbReference>
<feature type="domain" description="TGF-beta family profile" evidence="22">
    <location>
        <begin position="3950"/>
        <end position="4057"/>
    </location>
</feature>
<evidence type="ECO:0000256" key="12">
    <source>
        <dbReference type="ARBA" id="ARBA00022737"/>
    </source>
</evidence>
<evidence type="ECO:0000256" key="18">
    <source>
        <dbReference type="ARBA" id="ARBA00023273"/>
    </source>
</evidence>
<feature type="signal peptide" evidence="21">
    <location>
        <begin position="1"/>
        <end position="24"/>
    </location>
</feature>
<evidence type="ECO:0000259" key="22">
    <source>
        <dbReference type="PROSITE" id="PS51362"/>
    </source>
</evidence>
<dbReference type="InterPro" id="IPR013783">
    <property type="entry name" value="Ig-like_fold"/>
</dbReference>
<feature type="region of interest" description="Disordered" evidence="20">
    <location>
        <begin position="3941"/>
        <end position="3972"/>
    </location>
</feature>
<evidence type="ECO:0000313" key="26">
    <source>
        <dbReference type="Proteomes" id="UP000324632"/>
    </source>
</evidence>
<keyword evidence="11 21" id="KW-0732">Signal</keyword>
<dbReference type="Gene3D" id="2.10.90.10">
    <property type="entry name" value="Cystine-knot cytokines"/>
    <property type="match status" value="1"/>
</dbReference>
<dbReference type="InterPro" id="IPR001111">
    <property type="entry name" value="TGF-b_propeptide"/>
</dbReference>
<dbReference type="GO" id="GO:0035239">
    <property type="term" value="P:tube morphogenesis"/>
    <property type="evidence" value="ECO:0007669"/>
    <property type="project" value="UniProtKB-ARBA"/>
</dbReference>
<evidence type="ECO:0000256" key="15">
    <source>
        <dbReference type="ARBA" id="ARBA00023136"/>
    </source>
</evidence>
<dbReference type="SUPFAM" id="SSF81296">
    <property type="entry name" value="E set domains"/>
    <property type="match status" value="12"/>
</dbReference>
<evidence type="ECO:0000256" key="14">
    <source>
        <dbReference type="ARBA" id="ARBA00023030"/>
    </source>
</evidence>
<keyword evidence="18" id="KW-0966">Cell projection</keyword>
<evidence type="ECO:0000256" key="3">
    <source>
        <dbReference type="ARBA" id="ARBA00004316"/>
    </source>
</evidence>
<evidence type="ECO:0000256" key="10">
    <source>
        <dbReference type="ARBA" id="ARBA00022692"/>
    </source>
</evidence>
<protein>
    <submittedName>
        <fullName evidence="25">Fibrocystin-L Polycystic kidney and hepatic disease 1-like protein 1</fullName>
    </submittedName>
</protein>
<dbReference type="SMART" id="SM00429">
    <property type="entry name" value="IPT"/>
    <property type="match status" value="10"/>
</dbReference>
<feature type="compositionally biased region" description="Pro residues" evidence="20">
    <location>
        <begin position="2575"/>
        <end position="2584"/>
    </location>
</feature>
<keyword evidence="13" id="KW-1133">Transmembrane helix</keyword>
<dbReference type="SMART" id="SM01225">
    <property type="entry name" value="G8"/>
    <property type="match status" value="2"/>
</dbReference>
<comment type="caution">
    <text evidence="25">The sequence shown here is derived from an EMBL/GenBank/DDBJ whole genome shotgun (WGS) entry which is preliminary data.</text>
</comment>
<keyword evidence="12" id="KW-0677">Repeat</keyword>
<dbReference type="SUPFAM" id="SSF51126">
    <property type="entry name" value="Pectin lyase-like"/>
    <property type="match status" value="2"/>
</dbReference>
<evidence type="ECO:0000256" key="21">
    <source>
        <dbReference type="SAM" id="SignalP"/>
    </source>
</evidence>
<dbReference type="InterPro" id="IPR017948">
    <property type="entry name" value="TGFb_CS"/>
</dbReference>
<evidence type="ECO:0000256" key="20">
    <source>
        <dbReference type="SAM" id="MobiDB-lite"/>
    </source>
</evidence>
<feature type="chain" id="PRO_5022798062" evidence="21">
    <location>
        <begin position="25"/>
        <end position="4057"/>
    </location>
</feature>
<dbReference type="Gene3D" id="2.60.40.10">
    <property type="entry name" value="Immunoglobulins"/>
    <property type="match status" value="12"/>
</dbReference>
<name>A0A5A9NJE3_9TELE</name>
<dbReference type="EMBL" id="SOYY01000016">
    <property type="protein sequence ID" value="KAA0710124.1"/>
    <property type="molecule type" value="Genomic_DNA"/>
</dbReference>
<dbReference type="SMART" id="SM00204">
    <property type="entry name" value="TGFB"/>
    <property type="match status" value="1"/>
</dbReference>
<dbReference type="InterPro" id="IPR011050">
    <property type="entry name" value="Pectin_lyase_fold/virulence"/>
</dbReference>
<reference evidence="25 26" key="1">
    <citation type="journal article" date="2019" name="Mol. Ecol. Resour.">
        <title>Chromosome-level genome assembly of Triplophysa tibetana, a fish adapted to the harsh high-altitude environment of the Tibetan Plateau.</title>
        <authorList>
            <person name="Yang X."/>
            <person name="Liu H."/>
            <person name="Ma Z."/>
            <person name="Zou Y."/>
            <person name="Zou M."/>
            <person name="Mao Y."/>
            <person name="Li X."/>
            <person name="Wang H."/>
            <person name="Chen T."/>
            <person name="Wang W."/>
            <person name="Yang R."/>
        </authorList>
    </citation>
    <scope>NUCLEOTIDE SEQUENCE [LARGE SCALE GENOMIC DNA]</scope>
    <source>
        <strain evidence="25">TTIB1903HZAU</strain>
        <tissue evidence="25">Muscle</tissue>
    </source>
</reference>
<comment type="similarity">
    <text evidence="5 19">Belongs to the TGF-beta family.</text>
</comment>
<dbReference type="InterPro" id="IPR052387">
    <property type="entry name" value="Fibrocystin"/>
</dbReference>
<organism evidence="25 26">
    <name type="scientific">Triplophysa tibetana</name>
    <dbReference type="NCBI Taxonomy" id="1572043"/>
    <lineage>
        <taxon>Eukaryota</taxon>
        <taxon>Metazoa</taxon>
        <taxon>Chordata</taxon>
        <taxon>Craniata</taxon>
        <taxon>Vertebrata</taxon>
        <taxon>Euteleostomi</taxon>
        <taxon>Actinopterygii</taxon>
        <taxon>Neopterygii</taxon>
        <taxon>Teleostei</taxon>
        <taxon>Ostariophysi</taxon>
        <taxon>Cypriniformes</taxon>
        <taxon>Nemacheilidae</taxon>
        <taxon>Triplophysa</taxon>
    </lineage>
</organism>
<keyword evidence="9" id="KW-0165">Cleavage on pair of basic residues</keyword>
<dbReference type="InterPro" id="IPR002909">
    <property type="entry name" value="IPT_dom"/>
</dbReference>
<feature type="region of interest" description="Disordered" evidence="20">
    <location>
        <begin position="3519"/>
        <end position="3538"/>
    </location>
</feature>
<dbReference type="Pfam" id="PF10162">
    <property type="entry name" value="G8"/>
    <property type="match status" value="2"/>
</dbReference>
<evidence type="ECO:0000256" key="13">
    <source>
        <dbReference type="ARBA" id="ARBA00022989"/>
    </source>
</evidence>
<dbReference type="CDD" id="cd00603">
    <property type="entry name" value="IPT_PCSR"/>
    <property type="match status" value="10"/>
</dbReference>
<feature type="compositionally biased region" description="Pro residues" evidence="20">
    <location>
        <begin position="2608"/>
        <end position="2618"/>
    </location>
</feature>
<evidence type="ECO:0000256" key="16">
    <source>
        <dbReference type="ARBA" id="ARBA00023157"/>
    </source>
</evidence>
<evidence type="ECO:0000256" key="1">
    <source>
        <dbReference type="ARBA" id="ARBA00004167"/>
    </source>
</evidence>
<dbReference type="GO" id="GO:0008083">
    <property type="term" value="F:growth factor activity"/>
    <property type="evidence" value="ECO:0007669"/>
    <property type="project" value="UniProtKB-KW"/>
</dbReference>
<dbReference type="PROSITE" id="PS51484">
    <property type="entry name" value="G8"/>
    <property type="match status" value="2"/>
</dbReference>
<evidence type="ECO:0000259" key="23">
    <source>
        <dbReference type="PROSITE" id="PS51484"/>
    </source>
</evidence>
<dbReference type="InterPro" id="IPR037524">
    <property type="entry name" value="PA14/GLEYA"/>
</dbReference>
<dbReference type="Pfam" id="PF01833">
    <property type="entry name" value="TIG"/>
    <property type="match status" value="12"/>
</dbReference>
<dbReference type="PROSITE" id="PS00250">
    <property type="entry name" value="TGF_BETA_1"/>
    <property type="match status" value="1"/>
</dbReference>
<dbReference type="GO" id="GO:0005886">
    <property type="term" value="C:plasma membrane"/>
    <property type="evidence" value="ECO:0007669"/>
    <property type="project" value="UniProtKB-SubCell"/>
</dbReference>
<keyword evidence="7" id="KW-1003">Cell membrane</keyword>
<dbReference type="FunFam" id="2.60.40.10:FF:001316">
    <property type="entry name" value="PKHD1 like 1"/>
    <property type="match status" value="1"/>
</dbReference>
<feature type="domain" description="G8" evidence="23">
    <location>
        <begin position="2630"/>
        <end position="2769"/>
    </location>
</feature>
<proteinExistence type="inferred from homology"/>
<dbReference type="FunFam" id="2.10.90.10:FF:000001">
    <property type="entry name" value="Bone morphogenetic protein 4"/>
    <property type="match status" value="1"/>
</dbReference>
<dbReference type="PROSITE" id="PS51362">
    <property type="entry name" value="TGF_BETA_2"/>
    <property type="match status" value="1"/>
</dbReference>
<keyword evidence="10" id="KW-0812">Transmembrane</keyword>
<dbReference type="PANTHER" id="PTHR46769:SF2">
    <property type="entry name" value="FIBROCYSTIN-L ISOFORM 2 PRECURSOR-RELATED"/>
    <property type="match status" value="1"/>
</dbReference>
<evidence type="ECO:0000256" key="9">
    <source>
        <dbReference type="ARBA" id="ARBA00022685"/>
    </source>
</evidence>
<keyword evidence="26" id="KW-1185">Reference proteome</keyword>
<dbReference type="GO" id="GO:0072359">
    <property type="term" value="P:circulatory system development"/>
    <property type="evidence" value="ECO:0007669"/>
    <property type="project" value="UniProtKB-ARBA"/>
</dbReference>
<dbReference type="GO" id="GO:0042995">
    <property type="term" value="C:cell projection"/>
    <property type="evidence" value="ECO:0007669"/>
    <property type="project" value="UniProtKB-SubCell"/>
</dbReference>
<dbReference type="Pfam" id="PF24606">
    <property type="entry name" value="CEMIP_beta-hel"/>
    <property type="match status" value="2"/>
</dbReference>